<dbReference type="InterPro" id="IPR044123">
    <property type="entry name" value="W2_eIF2B_epsilon"/>
</dbReference>
<evidence type="ECO:0000313" key="12">
    <source>
        <dbReference type="RefSeq" id="XP_014668054.1"/>
    </source>
</evidence>
<dbReference type="InterPro" id="IPR056764">
    <property type="entry name" value="LbH_EIF2B3/5"/>
</dbReference>
<dbReference type="PANTHER" id="PTHR45887:SF1">
    <property type="entry name" value="TRANSLATION INITIATION FACTOR EIF-2B SUBUNIT EPSILON"/>
    <property type="match status" value="1"/>
</dbReference>
<feature type="compositionally biased region" description="Acidic residues" evidence="9">
    <location>
        <begin position="435"/>
        <end position="446"/>
    </location>
</feature>
<protein>
    <recommendedName>
        <fullName evidence="6">Translation initiation factor eIF2B subunit epsilon</fullName>
    </recommendedName>
    <alternativeName>
        <fullName evidence="7">eIF2B GDP-GTP exchange factor subunit epsilon</fullName>
    </alternativeName>
</protein>
<dbReference type="SUPFAM" id="SSF48371">
    <property type="entry name" value="ARM repeat"/>
    <property type="match status" value="1"/>
</dbReference>
<feature type="region of interest" description="Disordered" evidence="9">
    <location>
        <begin position="435"/>
        <end position="476"/>
    </location>
</feature>
<organism evidence="11 12">
    <name type="scientific">Priapulus caudatus</name>
    <name type="common">Priapulid worm</name>
    <dbReference type="NCBI Taxonomy" id="37621"/>
    <lineage>
        <taxon>Eukaryota</taxon>
        <taxon>Metazoa</taxon>
        <taxon>Ecdysozoa</taxon>
        <taxon>Scalidophora</taxon>
        <taxon>Priapulida</taxon>
        <taxon>Priapulimorpha</taxon>
        <taxon>Priapulimorphida</taxon>
        <taxon>Priapulidae</taxon>
        <taxon>Priapulus</taxon>
    </lineage>
</organism>
<keyword evidence="5" id="KW-0648">Protein biosynthesis</keyword>
<dbReference type="RefSeq" id="XP_014668054.1">
    <property type="nucleotide sequence ID" value="XM_014812568.1"/>
</dbReference>
<dbReference type="PROSITE" id="PS51363">
    <property type="entry name" value="W2"/>
    <property type="match status" value="1"/>
</dbReference>
<comment type="subcellular location">
    <subcellularLocation>
        <location evidence="1">Cytoplasm</location>
        <location evidence="1">Cytosol</location>
    </subcellularLocation>
</comment>
<dbReference type="InterPro" id="IPR011004">
    <property type="entry name" value="Trimer_LpxA-like_sf"/>
</dbReference>
<sequence>MASKAKKHREELKQEDILQAVVIADSFNVRFTPLTQEKPRVLLPLVNTPLLDYTLDFLCSAGIDEVFVFCCHHADLIKSHIKASKWSKDSSTCQVTVIVSEDVMSVGDCLRDIDAKDLITSDFVLITGDVVSNMDLGAIIEKHKERREKEKFCIMTMVMKRALPGHRSRCGETDPVLAIDVDGGRILHYQNTQGAGKRLEFPTHVFLERGQVALHYDLMDCELSICSPTVAQLFTDNFDYQTRDDFVRGILINQDIMGNMIYLHRADDTYASRVTNLSMYDVVSKDILSRWTYPLVPDLTEKGSYSYGRHNIYLHQENVTLARGCELSQNVVIGEGSTVGMDTHIANSVIGRNCKIGKDVKIEGAYLWDGVVVGDGCIVARCILADAVQLCERVTIEAGCVVSYGCVVGPHRVVPAGTLLSLTPIWDFTLDTADEEAEEDDDDDDASSFASSLDDDDGDGGGGRDDVDGRDSPPADDARQFYAEVLDSLQRGVDEDVRADNLVLEVNSSKYAYNVTMRELNTLVTRAVLEMPHIRAGGDDDAAALTPPQLMLQLKPLLVKFAPILSNYFKSADSQLDCLNALEEYSLGCSSTAAVLAKVLHYLYNEEILGEQVIMQWYTKCQHADLKSQVQPFITWLQEAEEESGSDEESE</sequence>
<dbReference type="Pfam" id="PF00483">
    <property type="entry name" value="NTP_transferase"/>
    <property type="match status" value="1"/>
</dbReference>
<dbReference type="SUPFAM" id="SSF53448">
    <property type="entry name" value="Nucleotide-diphospho-sugar transferases"/>
    <property type="match status" value="1"/>
</dbReference>
<evidence type="ECO:0000256" key="6">
    <source>
        <dbReference type="ARBA" id="ARBA00044144"/>
    </source>
</evidence>
<gene>
    <name evidence="12" type="primary">LOC106809480</name>
</gene>
<dbReference type="Gene3D" id="2.160.10.10">
    <property type="entry name" value="Hexapeptide repeat proteins"/>
    <property type="match status" value="1"/>
</dbReference>
<evidence type="ECO:0000256" key="3">
    <source>
        <dbReference type="ARBA" id="ARBA00022490"/>
    </source>
</evidence>
<feature type="compositionally biased region" description="Basic and acidic residues" evidence="9">
    <location>
        <begin position="462"/>
        <end position="476"/>
    </location>
</feature>
<evidence type="ECO:0000256" key="2">
    <source>
        <dbReference type="ARBA" id="ARBA00007878"/>
    </source>
</evidence>
<name>A0ABM1E783_PRICU</name>
<dbReference type="Pfam" id="PF25084">
    <property type="entry name" value="LbH_EIF2B"/>
    <property type="match status" value="1"/>
</dbReference>
<evidence type="ECO:0000313" key="11">
    <source>
        <dbReference type="Proteomes" id="UP000695022"/>
    </source>
</evidence>
<comment type="similarity">
    <text evidence="2">Belongs to the eIF-2B gamma/epsilon subunits family.</text>
</comment>
<evidence type="ECO:0000256" key="1">
    <source>
        <dbReference type="ARBA" id="ARBA00004514"/>
    </source>
</evidence>
<keyword evidence="4" id="KW-0396">Initiation factor</keyword>
<evidence type="ECO:0000256" key="4">
    <source>
        <dbReference type="ARBA" id="ARBA00022540"/>
    </source>
</evidence>
<dbReference type="CDD" id="cd05787">
    <property type="entry name" value="LbH_eIF2B_epsilon"/>
    <property type="match status" value="1"/>
</dbReference>
<evidence type="ECO:0000259" key="10">
    <source>
        <dbReference type="PROSITE" id="PS51363"/>
    </source>
</evidence>
<dbReference type="PANTHER" id="PTHR45887">
    <property type="entry name" value="TRANSLATION INITIATION FACTOR EIF-2B SUBUNIT EPSILON"/>
    <property type="match status" value="1"/>
</dbReference>
<evidence type="ECO:0000256" key="8">
    <source>
        <dbReference type="ARBA" id="ARBA00046432"/>
    </source>
</evidence>
<dbReference type="SMART" id="SM00515">
    <property type="entry name" value="eIF5C"/>
    <property type="match status" value="1"/>
</dbReference>
<dbReference type="InterPro" id="IPR051956">
    <property type="entry name" value="eIF2B_epsilon"/>
</dbReference>
<dbReference type="CDD" id="cd04197">
    <property type="entry name" value="eIF-2B_epsilon_N"/>
    <property type="match status" value="1"/>
</dbReference>
<dbReference type="Gene3D" id="3.90.550.10">
    <property type="entry name" value="Spore Coat Polysaccharide Biosynthesis Protein SpsA, Chain A"/>
    <property type="match status" value="1"/>
</dbReference>
<reference evidence="12" key="1">
    <citation type="submission" date="2025-08" db="UniProtKB">
        <authorList>
            <consortium name="RefSeq"/>
        </authorList>
    </citation>
    <scope>IDENTIFICATION</scope>
</reference>
<dbReference type="SUPFAM" id="SSF51161">
    <property type="entry name" value="Trimeric LpxA-like enzymes"/>
    <property type="match status" value="1"/>
</dbReference>
<dbReference type="Pfam" id="PF02020">
    <property type="entry name" value="W2"/>
    <property type="match status" value="1"/>
</dbReference>
<feature type="domain" description="W2" evidence="10">
    <location>
        <begin position="471"/>
        <end position="647"/>
    </location>
</feature>
<dbReference type="InterPro" id="IPR029044">
    <property type="entry name" value="Nucleotide-diphossugar_trans"/>
</dbReference>
<dbReference type="InterPro" id="IPR016024">
    <property type="entry name" value="ARM-type_fold"/>
</dbReference>
<dbReference type="InterPro" id="IPR003307">
    <property type="entry name" value="W2_domain"/>
</dbReference>
<dbReference type="GeneID" id="106809480"/>
<evidence type="ECO:0000256" key="9">
    <source>
        <dbReference type="SAM" id="MobiDB-lite"/>
    </source>
</evidence>
<evidence type="ECO:0000256" key="7">
    <source>
        <dbReference type="ARBA" id="ARBA00044345"/>
    </source>
</evidence>
<accession>A0ABM1E783</accession>
<dbReference type="Proteomes" id="UP000695022">
    <property type="component" value="Unplaced"/>
</dbReference>
<dbReference type="InterPro" id="IPR005835">
    <property type="entry name" value="NTP_transferase_dom"/>
</dbReference>
<keyword evidence="3" id="KW-0963">Cytoplasm</keyword>
<evidence type="ECO:0000256" key="5">
    <source>
        <dbReference type="ARBA" id="ARBA00022917"/>
    </source>
</evidence>
<dbReference type="CDD" id="cd11558">
    <property type="entry name" value="W2_eIF2B_epsilon"/>
    <property type="match status" value="1"/>
</dbReference>
<comment type="subunit">
    <text evidence="8">Component of the translation initiation factor 2B (eIF2B) complex which is a heterodecamer of two sets of five different subunits: alpha, beta, gamma, delta and epsilon. Subunits alpha, beta and delta comprise a regulatory subcomplex and subunits epsilon and gamma comprise a catalytic subcomplex. Within the complex, the hexameric regulatory complex resides at the center, with the two heterodimeric catalytic subcomplexes bound on opposite sides.</text>
</comment>
<dbReference type="InterPro" id="IPR035543">
    <property type="entry name" value="eIF-2B_epsilon_N"/>
</dbReference>
<dbReference type="Gene3D" id="1.25.40.180">
    <property type="match status" value="1"/>
</dbReference>
<keyword evidence="11" id="KW-1185">Reference proteome</keyword>
<proteinExistence type="inferred from homology"/>